<sequence>MSLFKSIIGGLISSTSSTKGGGFSGGGGGYTRSSIPKDMIKTVSKSEPKTELGRAIKDIVETTEQTKQEMKDIVIDTARDITGLGTSDKKVAKDTKDQADEIVAKATAKLERKKYAVEKKHIEVKKALDKLLSHKKSLLNTTVTESQNLSILFENTDWASRLAPTFKELNSKIQLPNKNFSASFTGYQTSSLDLIDMILNKRNDKANLAAAKDYLDEAKFYRSEVNYQVEKMNILLTNLDFTSLVIAEESRILKLLENQLKELNTDLTHQLQKKRVTNDEINEAKNLYQMVKLVANTLKEKMFHEDSRITKSYVDNLKQLDSLMANNINSPNTPTLKEYIPLNINIINY</sequence>
<reference evidence="2 3" key="1">
    <citation type="submission" date="2016-07" db="EMBL/GenBank/DDBJ databases">
        <title>Caryophanon latum genome sequencing.</title>
        <authorList>
            <person name="Verma A."/>
            <person name="Pal Y."/>
            <person name="Krishnamurthi S."/>
        </authorList>
    </citation>
    <scope>NUCLEOTIDE SEQUENCE [LARGE SCALE GENOMIC DNA]</scope>
    <source>
        <strain evidence="2 3">DSM 14151</strain>
    </source>
</reference>
<keyword evidence="1" id="KW-0175">Coiled coil</keyword>
<protein>
    <submittedName>
        <fullName evidence="2">Uncharacterized protein</fullName>
    </submittedName>
</protein>
<organism evidence="2 3">
    <name type="scientific">Caryophanon latum</name>
    <dbReference type="NCBI Taxonomy" id="33977"/>
    <lineage>
        <taxon>Bacteria</taxon>
        <taxon>Bacillati</taxon>
        <taxon>Bacillota</taxon>
        <taxon>Bacilli</taxon>
        <taxon>Bacillales</taxon>
        <taxon>Caryophanaceae</taxon>
        <taxon>Caryophanon</taxon>
    </lineage>
</organism>
<name>A0A1C0YX14_9BACL</name>
<dbReference type="Proteomes" id="UP000093482">
    <property type="component" value="Unassembled WGS sequence"/>
</dbReference>
<evidence type="ECO:0000313" key="2">
    <source>
        <dbReference type="EMBL" id="OCS91705.1"/>
    </source>
</evidence>
<dbReference type="EMBL" id="MATO01000024">
    <property type="protein sequence ID" value="OCS91705.1"/>
    <property type="molecule type" value="Genomic_DNA"/>
</dbReference>
<feature type="coiled-coil region" evidence="1">
    <location>
        <begin position="246"/>
        <end position="273"/>
    </location>
</feature>
<gene>
    <name evidence="2" type="ORF">A6K76_08215</name>
</gene>
<dbReference type="AlphaFoldDB" id="A0A1C0YX14"/>
<comment type="caution">
    <text evidence="2">The sequence shown here is derived from an EMBL/GenBank/DDBJ whole genome shotgun (WGS) entry which is preliminary data.</text>
</comment>
<evidence type="ECO:0000313" key="3">
    <source>
        <dbReference type="Proteomes" id="UP000093482"/>
    </source>
</evidence>
<evidence type="ECO:0000256" key="1">
    <source>
        <dbReference type="SAM" id="Coils"/>
    </source>
</evidence>
<proteinExistence type="predicted"/>
<accession>A0A1C0YX14</accession>
<dbReference type="RefSeq" id="WP_066463076.1">
    <property type="nucleotide sequence ID" value="NZ_MATO01000024.1"/>
</dbReference>
<keyword evidence="3" id="KW-1185">Reference proteome</keyword>